<accession>A0AAV3TDJ8</accession>
<keyword evidence="3" id="KW-1185">Reference proteome</keyword>
<gene>
    <name evidence="2" type="ORF">GCM10009020_30520</name>
</gene>
<protein>
    <recommendedName>
        <fullName evidence="4">Major facilitator superfamily (MFS) profile domain-containing protein</fullName>
    </recommendedName>
</protein>
<organism evidence="2 3">
    <name type="scientific">Natronoarchaeum mannanilyticum</name>
    <dbReference type="NCBI Taxonomy" id="926360"/>
    <lineage>
        <taxon>Archaea</taxon>
        <taxon>Methanobacteriati</taxon>
        <taxon>Methanobacteriota</taxon>
        <taxon>Stenosarchaea group</taxon>
        <taxon>Halobacteria</taxon>
        <taxon>Halobacteriales</taxon>
        <taxon>Natronoarchaeaceae</taxon>
    </lineage>
</organism>
<evidence type="ECO:0000313" key="2">
    <source>
        <dbReference type="EMBL" id="GAA0679796.1"/>
    </source>
</evidence>
<evidence type="ECO:0008006" key="4">
    <source>
        <dbReference type="Google" id="ProtNLM"/>
    </source>
</evidence>
<keyword evidence="1" id="KW-0472">Membrane</keyword>
<feature type="transmembrane region" description="Helical" evidence="1">
    <location>
        <begin position="7"/>
        <end position="25"/>
    </location>
</feature>
<feature type="transmembrane region" description="Helical" evidence="1">
    <location>
        <begin position="31"/>
        <end position="51"/>
    </location>
</feature>
<keyword evidence="1" id="KW-0812">Transmembrane</keyword>
<dbReference type="EMBL" id="BAAADV010000007">
    <property type="protein sequence ID" value="GAA0679796.1"/>
    <property type="molecule type" value="Genomic_DNA"/>
</dbReference>
<dbReference type="AlphaFoldDB" id="A0AAV3TDJ8"/>
<evidence type="ECO:0000313" key="3">
    <source>
        <dbReference type="Proteomes" id="UP001500420"/>
    </source>
</evidence>
<sequence>MERFARLIVAGGLALVGGLWIAMLADAWTPAWLLGVGVAALGAGANVAGFVGELEL</sequence>
<dbReference type="RefSeq" id="WP_343774937.1">
    <property type="nucleotide sequence ID" value="NZ_BAAADV010000007.1"/>
</dbReference>
<keyword evidence="1" id="KW-1133">Transmembrane helix</keyword>
<comment type="caution">
    <text evidence="2">The sequence shown here is derived from an EMBL/GenBank/DDBJ whole genome shotgun (WGS) entry which is preliminary data.</text>
</comment>
<evidence type="ECO:0000256" key="1">
    <source>
        <dbReference type="SAM" id="Phobius"/>
    </source>
</evidence>
<dbReference type="Proteomes" id="UP001500420">
    <property type="component" value="Unassembled WGS sequence"/>
</dbReference>
<reference evidence="2 3" key="1">
    <citation type="journal article" date="2019" name="Int. J. Syst. Evol. Microbiol.">
        <title>The Global Catalogue of Microorganisms (GCM) 10K type strain sequencing project: providing services to taxonomists for standard genome sequencing and annotation.</title>
        <authorList>
            <consortium name="The Broad Institute Genomics Platform"/>
            <consortium name="The Broad Institute Genome Sequencing Center for Infectious Disease"/>
            <person name="Wu L."/>
            <person name="Ma J."/>
        </authorList>
    </citation>
    <scope>NUCLEOTIDE SEQUENCE [LARGE SCALE GENOMIC DNA]</scope>
    <source>
        <strain evidence="2 3">JCM 16328</strain>
    </source>
</reference>
<name>A0AAV3TDJ8_9EURY</name>
<proteinExistence type="predicted"/>